<dbReference type="InterPro" id="IPR002477">
    <property type="entry name" value="Peptidoglycan-bd-like"/>
</dbReference>
<name>M1ZYG0_CLOBO</name>
<dbReference type="SUPFAM" id="SSF47090">
    <property type="entry name" value="PGBD-like"/>
    <property type="match status" value="1"/>
</dbReference>
<dbReference type="Proteomes" id="UP000011944">
    <property type="component" value="Unassembled WGS sequence"/>
</dbReference>
<evidence type="ECO:0000259" key="1">
    <source>
        <dbReference type="Pfam" id="PF01471"/>
    </source>
</evidence>
<feature type="non-terminal residue" evidence="2">
    <location>
        <position position="1"/>
    </location>
</feature>
<organism evidence="2 3">
    <name type="scientific">Clostridium botulinum CFSAN001627</name>
    <dbReference type="NCBI Taxonomy" id="1232189"/>
    <lineage>
        <taxon>Bacteria</taxon>
        <taxon>Bacillati</taxon>
        <taxon>Bacillota</taxon>
        <taxon>Clostridia</taxon>
        <taxon>Eubacteriales</taxon>
        <taxon>Clostridiaceae</taxon>
        <taxon>Clostridium</taxon>
    </lineage>
</organism>
<dbReference type="Gene3D" id="1.10.101.10">
    <property type="entry name" value="PGBD-like superfamily/PGBD"/>
    <property type="match status" value="1"/>
</dbReference>
<comment type="caution">
    <text evidence="2">The sequence shown here is derived from an EMBL/GenBank/DDBJ whole genome shotgun (WGS) entry which is preliminary data.</text>
</comment>
<dbReference type="AlphaFoldDB" id="M1ZYG0"/>
<sequence length="91" mass="10192">KECLGGTSISNNKIIKSYHGYLFKYNSTRFDVNVKVIQNKLQNIGYSIGRCGADGYFGDGTLLAVKCFQSDCNLMIDGIIGKNTWNKIMRE</sequence>
<reference evidence="2 3" key="2">
    <citation type="submission" date="2013-03" db="EMBL/GenBank/DDBJ databases">
        <title>Diversity in Clostridium botulinum.</title>
        <authorList>
            <person name="Timme R.E."/>
            <person name="Allard M."/>
            <person name="Luo Y."/>
            <person name="Strain E."/>
            <person name="Gonzalez-Escalona N."/>
            <person name="Brown E."/>
        </authorList>
    </citation>
    <scope>NUCLEOTIDE SEQUENCE [LARGE SCALE GENOMIC DNA]</scope>
    <source>
        <strain evidence="2 3">CFSAN001627</strain>
    </source>
</reference>
<feature type="domain" description="Peptidoglycan binding-like" evidence="1">
    <location>
        <begin position="33"/>
        <end position="88"/>
    </location>
</feature>
<reference evidence="2 3" key="1">
    <citation type="submission" date="2012-10" db="EMBL/GenBank/DDBJ databases">
        <authorList>
            <person name="Strain E.A."/>
            <person name="Brown E."/>
            <person name="Allard M.W."/>
            <person name="Gonzalez-Escalona N."/>
            <person name="Timme R."/>
        </authorList>
    </citation>
    <scope>NUCLEOTIDE SEQUENCE [LARGE SCALE GENOMIC DNA]</scope>
    <source>
        <strain evidence="2 3">CFSAN001627</strain>
    </source>
</reference>
<protein>
    <submittedName>
        <fullName evidence="2">N-acetylmuramoyl-L-alanine amidase</fullName>
    </submittedName>
</protein>
<dbReference type="InterPro" id="IPR036366">
    <property type="entry name" value="PGBDSf"/>
</dbReference>
<gene>
    <name evidence="2" type="ORF">CFSAN001627_07240</name>
</gene>
<dbReference type="EMBL" id="AMXI01000408">
    <property type="protein sequence ID" value="EKN42365.1"/>
    <property type="molecule type" value="Genomic_DNA"/>
</dbReference>
<dbReference type="InterPro" id="IPR036365">
    <property type="entry name" value="PGBD-like_sf"/>
</dbReference>
<accession>M1ZYG0</accession>
<proteinExistence type="predicted"/>
<dbReference type="Pfam" id="PF01471">
    <property type="entry name" value="PG_binding_1"/>
    <property type="match status" value="1"/>
</dbReference>
<dbReference type="PATRIC" id="fig|1232189.3.peg.1159"/>
<evidence type="ECO:0000313" key="3">
    <source>
        <dbReference type="Proteomes" id="UP000011944"/>
    </source>
</evidence>
<evidence type="ECO:0000313" key="2">
    <source>
        <dbReference type="EMBL" id="EKN42365.1"/>
    </source>
</evidence>